<proteinExistence type="predicted"/>
<evidence type="ECO:0000259" key="1">
    <source>
        <dbReference type="Pfam" id="PF01262"/>
    </source>
</evidence>
<dbReference type="Pfam" id="PF01262">
    <property type="entry name" value="AlaDh_PNT_C"/>
    <property type="match status" value="1"/>
</dbReference>
<dbReference type="Gene3D" id="3.40.50.720">
    <property type="entry name" value="NAD(P)-binding Rossmann-like Domain"/>
    <property type="match status" value="1"/>
</dbReference>
<dbReference type="RefSeq" id="WP_003444656.1">
    <property type="nucleotide sequence ID" value="NZ_APLF01000023.1"/>
</dbReference>
<dbReference type="AlphaFoldDB" id="N1WVX4"/>
<accession>N1WVX4</accession>
<evidence type="ECO:0000313" key="2">
    <source>
        <dbReference type="EMBL" id="EMY79968.1"/>
    </source>
</evidence>
<dbReference type="STRING" id="1189619.pgond44_14278"/>
<sequence length="72" mass="7936">MTGINHFVSSSDGEAIAEPLYRGLTNVTFPYVLDIAQKGWKEVCNSDPSLQKGLSLDHGKVICKEILKEMLV</sequence>
<evidence type="ECO:0000313" key="3">
    <source>
        <dbReference type="Proteomes" id="UP000012317"/>
    </source>
</evidence>
<comment type="caution">
    <text evidence="2">The sequence shown here is derived from an EMBL/GenBank/DDBJ whole genome shotgun (WGS) entry which is preliminary data.</text>
</comment>
<protein>
    <submittedName>
        <fullName evidence="2">Alanine dehydrogenase</fullName>
    </submittedName>
</protein>
<dbReference type="eggNOG" id="COG0686">
    <property type="taxonomic scope" value="Bacteria"/>
</dbReference>
<dbReference type="Proteomes" id="UP000012317">
    <property type="component" value="Unassembled WGS sequence"/>
</dbReference>
<reference evidence="2 3" key="1">
    <citation type="journal article" date="2014" name="Genome Biol. Evol.">
        <title>Extensive gene acquisition in the extremely psychrophilic bacterial species Psychroflexus torquis and the link to sea-ice ecosystem specialism.</title>
        <authorList>
            <person name="Feng S."/>
            <person name="Powell S.M."/>
            <person name="Wilson R."/>
            <person name="Bowman J.P."/>
        </authorList>
    </citation>
    <scope>NUCLEOTIDE SEQUENCE [LARGE SCALE GENOMIC DNA]</scope>
    <source>
        <strain evidence="2 3">ACAM 44</strain>
    </source>
</reference>
<dbReference type="InterPro" id="IPR007698">
    <property type="entry name" value="AlaDH/PNT_NAD(H)-bd"/>
</dbReference>
<feature type="domain" description="Alanine dehydrogenase/pyridine nucleotide transhydrogenase NAD(H)-binding" evidence="1">
    <location>
        <begin position="24"/>
        <end position="63"/>
    </location>
</feature>
<name>N1WVX4_9FLAO</name>
<organism evidence="2 3">
    <name type="scientific">Psychroflexus gondwanensis ACAM 44</name>
    <dbReference type="NCBI Taxonomy" id="1189619"/>
    <lineage>
        <taxon>Bacteria</taxon>
        <taxon>Pseudomonadati</taxon>
        <taxon>Bacteroidota</taxon>
        <taxon>Flavobacteriia</taxon>
        <taxon>Flavobacteriales</taxon>
        <taxon>Flavobacteriaceae</taxon>
        <taxon>Psychroflexus</taxon>
    </lineage>
</organism>
<gene>
    <name evidence="2" type="ORF">pgond44_14278</name>
</gene>
<keyword evidence="3" id="KW-1185">Reference proteome</keyword>
<dbReference type="EMBL" id="APLF01000023">
    <property type="protein sequence ID" value="EMY79968.1"/>
    <property type="molecule type" value="Genomic_DNA"/>
</dbReference>